<keyword evidence="4" id="KW-0962">Peroxisome biogenesis</keyword>
<dbReference type="Pfam" id="PF00004">
    <property type="entry name" value="AAA"/>
    <property type="match status" value="2"/>
</dbReference>
<dbReference type="FunFam" id="3.10.330.10:FF:000011">
    <property type="entry name" value="Peroxisome biogenesis protein peroxin 1"/>
    <property type="match status" value="1"/>
</dbReference>
<dbReference type="KEGG" id="bcom:BAUCODRAFT_39276"/>
<keyword evidence="8" id="KW-0653">Protein transport</keyword>
<dbReference type="InterPro" id="IPR015342">
    <property type="entry name" value="PEX1-N_C-lobe"/>
</dbReference>
<dbReference type="EMBL" id="KB445564">
    <property type="protein sequence ID" value="EMC91135.1"/>
    <property type="molecule type" value="Genomic_DNA"/>
</dbReference>
<dbReference type="STRING" id="717646.M2MXY8"/>
<dbReference type="GO" id="GO:0005829">
    <property type="term" value="C:cytosol"/>
    <property type="evidence" value="ECO:0007669"/>
    <property type="project" value="TreeGrafter"/>
</dbReference>
<keyword evidence="16" id="KW-1185">Reference proteome</keyword>
<dbReference type="InterPro" id="IPR029067">
    <property type="entry name" value="CDC48_domain_2-like_sf"/>
</dbReference>
<dbReference type="InterPro" id="IPR041569">
    <property type="entry name" value="AAA_lid_3"/>
</dbReference>
<evidence type="ECO:0000256" key="8">
    <source>
        <dbReference type="ARBA" id="ARBA00022927"/>
    </source>
</evidence>
<dbReference type="InterPro" id="IPR050168">
    <property type="entry name" value="AAA_ATPase_domain"/>
</dbReference>
<dbReference type="OrthoDB" id="2187at2759"/>
<dbReference type="SMART" id="SM00382">
    <property type="entry name" value="AAA"/>
    <property type="match status" value="2"/>
</dbReference>
<dbReference type="GO" id="GO:0016558">
    <property type="term" value="P:protein import into peroxisome matrix"/>
    <property type="evidence" value="ECO:0007669"/>
    <property type="project" value="TreeGrafter"/>
</dbReference>
<dbReference type="PANTHER" id="PTHR23077:SF12">
    <property type="entry name" value="PEROXISOMAL ATPASE PEX1"/>
    <property type="match status" value="1"/>
</dbReference>
<dbReference type="Pfam" id="PF09262">
    <property type="entry name" value="PEX-1N"/>
    <property type="match status" value="1"/>
</dbReference>
<evidence type="ECO:0000256" key="5">
    <source>
        <dbReference type="ARBA" id="ARBA00022741"/>
    </source>
</evidence>
<feature type="domain" description="AAA+ ATPase" evidence="14">
    <location>
        <begin position="554"/>
        <end position="704"/>
    </location>
</feature>
<feature type="region of interest" description="Disordered" evidence="13">
    <location>
        <begin position="716"/>
        <end position="753"/>
    </location>
</feature>
<dbReference type="InterPro" id="IPR003960">
    <property type="entry name" value="ATPase_AAA_CS"/>
</dbReference>
<reference evidence="15 16" key="1">
    <citation type="journal article" date="2012" name="PLoS Pathog.">
        <title>Diverse lifestyles and strategies of plant pathogenesis encoded in the genomes of eighteen Dothideomycetes fungi.</title>
        <authorList>
            <person name="Ohm R.A."/>
            <person name="Feau N."/>
            <person name="Henrissat B."/>
            <person name="Schoch C.L."/>
            <person name="Horwitz B.A."/>
            <person name="Barry K.W."/>
            <person name="Condon B.J."/>
            <person name="Copeland A.C."/>
            <person name="Dhillon B."/>
            <person name="Glaser F."/>
            <person name="Hesse C.N."/>
            <person name="Kosti I."/>
            <person name="LaButti K."/>
            <person name="Lindquist E.A."/>
            <person name="Lucas S."/>
            <person name="Salamov A.A."/>
            <person name="Bradshaw R.E."/>
            <person name="Ciuffetti L."/>
            <person name="Hamelin R.C."/>
            <person name="Kema G.H.J."/>
            <person name="Lawrence C."/>
            <person name="Scott J.A."/>
            <person name="Spatafora J.W."/>
            <person name="Turgeon B.G."/>
            <person name="de Wit P.J.G.M."/>
            <person name="Zhong S."/>
            <person name="Goodwin S.B."/>
            <person name="Grigoriev I.V."/>
        </authorList>
    </citation>
    <scope>NUCLEOTIDE SEQUENCE [LARGE SCALE GENOMIC DNA]</scope>
    <source>
        <strain evidence="15 16">UAMH 10762</strain>
    </source>
</reference>
<gene>
    <name evidence="15" type="ORF">BAUCODRAFT_39276</name>
</gene>
<dbReference type="Gene3D" id="1.10.8.60">
    <property type="match status" value="2"/>
</dbReference>
<comment type="catalytic activity">
    <reaction evidence="12">
        <text>ATP + H2O = ADP + phosphate + H(+)</text>
        <dbReference type="Rhea" id="RHEA:13065"/>
        <dbReference type="ChEBI" id="CHEBI:15377"/>
        <dbReference type="ChEBI" id="CHEBI:15378"/>
        <dbReference type="ChEBI" id="CHEBI:30616"/>
        <dbReference type="ChEBI" id="CHEBI:43474"/>
        <dbReference type="ChEBI" id="CHEBI:456216"/>
    </reaction>
    <physiologicalReaction direction="left-to-right" evidence="12">
        <dbReference type="Rhea" id="RHEA:13066"/>
    </physiologicalReaction>
</comment>
<dbReference type="GO" id="GO:0005778">
    <property type="term" value="C:peroxisomal membrane"/>
    <property type="evidence" value="ECO:0007669"/>
    <property type="project" value="TreeGrafter"/>
</dbReference>
<dbReference type="SUPFAM" id="SSF52540">
    <property type="entry name" value="P-loop containing nucleoside triphosphate hydrolases"/>
    <property type="match status" value="2"/>
</dbReference>
<evidence type="ECO:0000256" key="1">
    <source>
        <dbReference type="ARBA" id="ARBA00004370"/>
    </source>
</evidence>
<feature type="non-terminal residue" evidence="15">
    <location>
        <position position="1219"/>
    </location>
</feature>
<evidence type="ECO:0000256" key="2">
    <source>
        <dbReference type="ARBA" id="ARBA00006914"/>
    </source>
</evidence>
<keyword evidence="6" id="KW-0378">Hydrolase</keyword>
<dbReference type="Proteomes" id="UP000011761">
    <property type="component" value="Unassembled WGS sequence"/>
</dbReference>
<evidence type="ECO:0000256" key="12">
    <source>
        <dbReference type="ARBA" id="ARBA00048778"/>
    </source>
</evidence>
<keyword evidence="3" id="KW-0813">Transport</keyword>
<dbReference type="RefSeq" id="XP_007681372.1">
    <property type="nucleotide sequence ID" value="XM_007683182.1"/>
</dbReference>
<dbReference type="AlphaFoldDB" id="M2MXY8"/>
<accession>M2MXY8</accession>
<organism evidence="15 16">
    <name type="scientific">Baudoinia panamericana (strain UAMH 10762)</name>
    <name type="common">Angels' share fungus</name>
    <name type="synonym">Baudoinia compniacensis (strain UAMH 10762)</name>
    <dbReference type="NCBI Taxonomy" id="717646"/>
    <lineage>
        <taxon>Eukaryota</taxon>
        <taxon>Fungi</taxon>
        <taxon>Dikarya</taxon>
        <taxon>Ascomycota</taxon>
        <taxon>Pezizomycotina</taxon>
        <taxon>Dothideomycetes</taxon>
        <taxon>Dothideomycetidae</taxon>
        <taxon>Mycosphaerellales</taxon>
        <taxon>Teratosphaeriaceae</taxon>
        <taxon>Baudoinia</taxon>
    </lineage>
</organism>
<feature type="region of interest" description="Disordered" evidence="13">
    <location>
        <begin position="1200"/>
        <end position="1219"/>
    </location>
</feature>
<evidence type="ECO:0000256" key="11">
    <source>
        <dbReference type="ARBA" id="ARBA00034532"/>
    </source>
</evidence>
<evidence type="ECO:0000256" key="6">
    <source>
        <dbReference type="ARBA" id="ARBA00022801"/>
    </source>
</evidence>
<evidence type="ECO:0000256" key="3">
    <source>
        <dbReference type="ARBA" id="ARBA00022448"/>
    </source>
</evidence>
<feature type="region of interest" description="Disordered" evidence="13">
    <location>
        <begin position="226"/>
        <end position="275"/>
    </location>
</feature>
<dbReference type="InterPro" id="IPR009010">
    <property type="entry name" value="Asp_de-COase-like_dom_sf"/>
</dbReference>
<comment type="subcellular location">
    <subcellularLocation>
        <location evidence="1">Membrane</location>
    </subcellularLocation>
</comment>
<dbReference type="OMA" id="LSASWCA"/>
<evidence type="ECO:0000256" key="7">
    <source>
        <dbReference type="ARBA" id="ARBA00022840"/>
    </source>
</evidence>
<evidence type="ECO:0000256" key="4">
    <source>
        <dbReference type="ARBA" id="ARBA00022593"/>
    </source>
</evidence>
<dbReference type="PANTHER" id="PTHR23077">
    <property type="entry name" value="AAA-FAMILY ATPASE"/>
    <property type="match status" value="1"/>
</dbReference>
<dbReference type="CDD" id="cd19526">
    <property type="entry name" value="RecA-like_PEX1_r2"/>
    <property type="match status" value="1"/>
</dbReference>
<dbReference type="PROSITE" id="PS00674">
    <property type="entry name" value="AAA"/>
    <property type="match status" value="1"/>
</dbReference>
<evidence type="ECO:0000313" key="15">
    <source>
        <dbReference type="EMBL" id="EMC91135.1"/>
    </source>
</evidence>
<dbReference type="Gene3D" id="3.10.330.10">
    <property type="match status" value="1"/>
</dbReference>
<evidence type="ECO:0000313" key="16">
    <source>
        <dbReference type="Proteomes" id="UP000011761"/>
    </source>
</evidence>
<keyword evidence="5" id="KW-0547">Nucleotide-binding</keyword>
<evidence type="ECO:0000256" key="10">
    <source>
        <dbReference type="ARBA" id="ARBA00032509"/>
    </source>
</evidence>
<keyword evidence="7" id="KW-0067">ATP-binding</keyword>
<dbReference type="InterPro" id="IPR027417">
    <property type="entry name" value="P-loop_NTPase"/>
</dbReference>
<dbReference type="Gene3D" id="3.40.50.300">
    <property type="entry name" value="P-loop containing nucleotide triphosphate hydrolases"/>
    <property type="match status" value="2"/>
</dbReference>
<comment type="similarity">
    <text evidence="2">Belongs to the AAA ATPase family.</text>
</comment>
<dbReference type="GO" id="GO:0005524">
    <property type="term" value="F:ATP binding"/>
    <property type="evidence" value="ECO:0007669"/>
    <property type="project" value="UniProtKB-KW"/>
</dbReference>
<name>M2MXY8_BAUPA</name>
<dbReference type="HOGENOM" id="CLU_000688_1_0_1"/>
<feature type="domain" description="AAA+ ATPase" evidence="14">
    <location>
        <begin position="866"/>
        <end position="1001"/>
    </location>
</feature>
<dbReference type="Pfam" id="PF17862">
    <property type="entry name" value="AAA_lid_3"/>
    <property type="match status" value="1"/>
</dbReference>
<evidence type="ECO:0000259" key="14">
    <source>
        <dbReference type="SMART" id="SM00382"/>
    </source>
</evidence>
<keyword evidence="9" id="KW-0472">Membrane</keyword>
<dbReference type="InterPro" id="IPR003593">
    <property type="entry name" value="AAA+_ATPase"/>
</dbReference>
<dbReference type="GeneID" id="19113763"/>
<dbReference type="GO" id="GO:0016887">
    <property type="term" value="F:ATP hydrolysis activity"/>
    <property type="evidence" value="ECO:0007669"/>
    <property type="project" value="InterPro"/>
</dbReference>
<evidence type="ECO:0000256" key="9">
    <source>
        <dbReference type="ARBA" id="ARBA00023136"/>
    </source>
</evidence>
<dbReference type="InterPro" id="IPR003959">
    <property type="entry name" value="ATPase_AAA_core"/>
</dbReference>
<sequence length="1219" mass="131482">MAAAARKTAGSSTQAEIILLPSLKNCLLNLPSSLVALLLNSNTIAQNVVVELSYRQATPAGADAKQKNAAASKSVFLGWTGMQSQPRLAPMVGRDGIAGIRGGGRQEQEAPTVEMDATFGRLLGLSEGFKVSISLHVDPPQAHTINIDPLTATDWEIIELHSHFLEMNFLSQVRALPNPATGQSHPITLHLTATSTANVVVTSLVPTPSTGQAFVKIAPDAEVIVAPKTRQSARPGSARDSRSVASTSRRSEGGRSSRSAARHRSAPDEEKARPPIFLRGVTRALETEWFEDAGEEMQDEGLRVWLDPEHLLSKTLRGVTWVTVTLIRPAGLQEPIDPQAQPLQDSLPALRIVAKLSAWDDAPDVHHAALSTLLCATLGAEGLVGGVVRIDPAPSPLPRTASALKEPSQQASKDAIVKKLRVTPFISTGSQHKAADFRFGGESKAEREQAAQRIRSTFGKSLFEGPLMDGMFLAPQADGWPGGILDFEPSPPGDPSRTKTNWLLGGDRKLEVMVQPETPRPKVPQPPGEPLPHREPAMVGIETLLERTRANLLHSSSVLVTGGLGAGKTSLAHLLAHQLRREYLYQIIYFPCRTLVTDETRVKSIKETLNRVFASAAWGARLGGRSLVVLDDLDRLCPVETELQVDANGRSRQVSELLCTIARQYCGRECRVVLLATALSKEAINSVVIGGHVVKDIMALKAPSKDGRRQVLEMLLKPQPPTGENGEVNGTSSAWMEDSDENRPTSADGPEGIDVDPELDLLDIAGQTDGYMPGDLTLLVSRARSEALIRAVSEAAISDEVTLTADDFRAALKGFTPASLRGVTLHSSTTTFAAIGGLKETRQILLETLQYPTTYAPLFAKCPLRLRSGLLLYGYPGCGKTLLASAVAGECGLNFISVKGPEILNKYIGASEKSVRDLFERAEAAKPCVLFFDEFDAIAPKRGHDSTGVTDRVVNMLLTMMDGAEGLSGVYVLAATSRPDLIDPALLRPGRLDKSLLCDMPSTDDRHDILQAVSKKLRLDSALLDNGQHTLAEVAYRSEGYSGADLQAVMYNAHLEAIHDVVGNASDAAAHDFGKRKTSASAKGGRHQEFTYFRLGDENESKEVAPATAAAERAQIAAKLSALKLAKSKAKQEHHVSQSRRPSSSSSTLMNGTSKHDEKQTEPLIVWRHLERSLETTRSSISAQERRRLERIYKDFVVGRNGEMSDGQGGTEIGGRTSL</sequence>
<protein>
    <recommendedName>
        <fullName evidence="11">Peroxisomal ATPase PEX1</fullName>
    </recommendedName>
    <alternativeName>
        <fullName evidence="10">Peroxin-1</fullName>
    </alternativeName>
</protein>
<dbReference type="SUPFAM" id="SSF54585">
    <property type="entry name" value="Cdc48 domain 2-like"/>
    <property type="match status" value="1"/>
</dbReference>
<proteinExistence type="inferred from homology"/>
<evidence type="ECO:0000256" key="13">
    <source>
        <dbReference type="SAM" id="MobiDB-lite"/>
    </source>
</evidence>
<dbReference type="SUPFAM" id="SSF50692">
    <property type="entry name" value="ADC-like"/>
    <property type="match status" value="1"/>
</dbReference>
<dbReference type="eggNOG" id="KOG0735">
    <property type="taxonomic scope" value="Eukaryota"/>
</dbReference>
<feature type="region of interest" description="Disordered" evidence="13">
    <location>
        <begin position="1127"/>
        <end position="1164"/>
    </location>
</feature>
<dbReference type="FunFam" id="3.40.50.300:FF:000149">
    <property type="entry name" value="Nuclear valosin-containing protein-like"/>
    <property type="match status" value="1"/>
</dbReference>